<accession>A0A383RDL2</accession>
<reference evidence="2" key="1">
    <citation type="submission" date="2018-08" db="EMBL/GenBank/DDBJ databases">
        <authorList>
            <person name="Chevrot R."/>
        </authorList>
    </citation>
    <scope>NUCLEOTIDE SEQUENCE [LARGE SCALE GENOMIC DNA]</scope>
</reference>
<dbReference type="Pfam" id="PF03745">
    <property type="entry name" value="DUF309"/>
    <property type="match status" value="1"/>
</dbReference>
<sequence>MNIESALPYDRLYIQFIKLFNEERDYYQCHDVMEELWLEEGRKPLLQGLLQVAVGLHHFQNGNRPGAIKLLTAALQKLYAYPDIIMGIDLQQLRNESEETLDKLCNCDGSLPPFQDLTIRIVDKELGALIECCELPSLHE</sequence>
<evidence type="ECO:0000313" key="1">
    <source>
        <dbReference type="EMBL" id="SYX85177.1"/>
    </source>
</evidence>
<proteinExistence type="predicted"/>
<evidence type="ECO:0008006" key="3">
    <source>
        <dbReference type="Google" id="ProtNLM"/>
    </source>
</evidence>
<dbReference type="PANTHER" id="PTHR34796">
    <property type="entry name" value="EXPRESSED PROTEIN"/>
    <property type="match status" value="1"/>
</dbReference>
<dbReference type="InterPro" id="IPR005500">
    <property type="entry name" value="DUF309"/>
</dbReference>
<dbReference type="Gene3D" id="1.10.3450.10">
    <property type="entry name" value="TTHA0068-like"/>
    <property type="match status" value="1"/>
</dbReference>
<dbReference type="SUPFAM" id="SSF140663">
    <property type="entry name" value="TTHA0068-like"/>
    <property type="match status" value="1"/>
</dbReference>
<dbReference type="EMBL" id="LS992241">
    <property type="protein sequence ID" value="SYX85177.1"/>
    <property type="molecule type" value="Genomic_DNA"/>
</dbReference>
<dbReference type="InterPro" id="IPR023203">
    <property type="entry name" value="TTHA0068_sf"/>
</dbReference>
<dbReference type="RefSeq" id="WP_138186888.1">
    <property type="nucleotide sequence ID" value="NZ_LS992241.1"/>
</dbReference>
<name>A0A383RDL2_PAEAL</name>
<dbReference type="PANTHER" id="PTHR34796:SF1">
    <property type="entry name" value="EXPRESSED PROTEIN"/>
    <property type="match status" value="1"/>
</dbReference>
<dbReference type="Proteomes" id="UP000304148">
    <property type="component" value="Chromosome"/>
</dbReference>
<evidence type="ECO:0000313" key="2">
    <source>
        <dbReference type="Proteomes" id="UP000304148"/>
    </source>
</evidence>
<gene>
    <name evidence="1" type="ORF">PBLR_13599</name>
</gene>
<protein>
    <recommendedName>
        <fullName evidence="3">DUF309 domain-containing protein</fullName>
    </recommendedName>
</protein>
<dbReference type="AlphaFoldDB" id="A0A383RDL2"/>
<organism evidence="1 2">
    <name type="scientific">Paenibacillus alvei</name>
    <name type="common">Bacillus alvei</name>
    <dbReference type="NCBI Taxonomy" id="44250"/>
    <lineage>
        <taxon>Bacteria</taxon>
        <taxon>Bacillati</taxon>
        <taxon>Bacillota</taxon>
        <taxon>Bacilli</taxon>
        <taxon>Bacillales</taxon>
        <taxon>Paenibacillaceae</taxon>
        <taxon>Paenibacillus</taxon>
    </lineage>
</organism>